<proteinExistence type="predicted"/>
<keyword evidence="3" id="KW-1185">Reference proteome</keyword>
<evidence type="ECO:0000313" key="3">
    <source>
        <dbReference type="Proteomes" id="UP000077266"/>
    </source>
</evidence>
<gene>
    <name evidence="2" type="ORF">EXIGLDRAFT_442088</name>
</gene>
<name>A0A165KBJ2_EXIGL</name>
<dbReference type="InParanoid" id="A0A165KBJ2"/>
<feature type="region of interest" description="Disordered" evidence="1">
    <location>
        <begin position="1"/>
        <end position="25"/>
    </location>
</feature>
<reference evidence="2 3" key="1">
    <citation type="journal article" date="2016" name="Mol. Biol. Evol.">
        <title>Comparative Genomics of Early-Diverging Mushroom-Forming Fungi Provides Insights into the Origins of Lignocellulose Decay Capabilities.</title>
        <authorList>
            <person name="Nagy L.G."/>
            <person name="Riley R."/>
            <person name="Tritt A."/>
            <person name="Adam C."/>
            <person name="Daum C."/>
            <person name="Floudas D."/>
            <person name="Sun H."/>
            <person name="Yadav J.S."/>
            <person name="Pangilinan J."/>
            <person name="Larsson K.H."/>
            <person name="Matsuura K."/>
            <person name="Barry K."/>
            <person name="Labutti K."/>
            <person name="Kuo R."/>
            <person name="Ohm R.A."/>
            <person name="Bhattacharya S.S."/>
            <person name="Shirouzu T."/>
            <person name="Yoshinaga Y."/>
            <person name="Martin F.M."/>
            <person name="Grigoriev I.V."/>
            <person name="Hibbett D.S."/>
        </authorList>
    </citation>
    <scope>NUCLEOTIDE SEQUENCE [LARGE SCALE GENOMIC DNA]</scope>
    <source>
        <strain evidence="2 3">HHB12029</strain>
    </source>
</reference>
<sequence>MREVTCGLSTGPVRHRGTGDGDIGFGAKRDATSTRAFMWVHVSYQRKHFQLPVSNACRRTFDAAVYG</sequence>
<protein>
    <submittedName>
        <fullName evidence="2">Uncharacterized protein</fullName>
    </submittedName>
</protein>
<evidence type="ECO:0000313" key="2">
    <source>
        <dbReference type="EMBL" id="KZV96093.1"/>
    </source>
</evidence>
<evidence type="ECO:0000256" key="1">
    <source>
        <dbReference type="SAM" id="MobiDB-lite"/>
    </source>
</evidence>
<dbReference type="EMBL" id="KV425947">
    <property type="protein sequence ID" value="KZV96093.1"/>
    <property type="molecule type" value="Genomic_DNA"/>
</dbReference>
<accession>A0A165KBJ2</accession>
<organism evidence="2 3">
    <name type="scientific">Exidia glandulosa HHB12029</name>
    <dbReference type="NCBI Taxonomy" id="1314781"/>
    <lineage>
        <taxon>Eukaryota</taxon>
        <taxon>Fungi</taxon>
        <taxon>Dikarya</taxon>
        <taxon>Basidiomycota</taxon>
        <taxon>Agaricomycotina</taxon>
        <taxon>Agaricomycetes</taxon>
        <taxon>Auriculariales</taxon>
        <taxon>Exidiaceae</taxon>
        <taxon>Exidia</taxon>
    </lineage>
</organism>
<dbReference type="AlphaFoldDB" id="A0A165KBJ2"/>
<dbReference type="Proteomes" id="UP000077266">
    <property type="component" value="Unassembled WGS sequence"/>
</dbReference>